<evidence type="ECO:0008006" key="3">
    <source>
        <dbReference type="Google" id="ProtNLM"/>
    </source>
</evidence>
<comment type="caution">
    <text evidence="1">The sequence shown here is derived from an EMBL/GenBank/DDBJ whole genome shotgun (WGS) entry which is preliminary data.</text>
</comment>
<organism evidence="1 2">
    <name type="scientific">Rhodococcus oryzae</name>
    <dbReference type="NCBI Taxonomy" id="2571143"/>
    <lineage>
        <taxon>Bacteria</taxon>
        <taxon>Bacillati</taxon>
        <taxon>Actinomycetota</taxon>
        <taxon>Actinomycetes</taxon>
        <taxon>Mycobacteriales</taxon>
        <taxon>Nocardiaceae</taxon>
        <taxon>Rhodococcus</taxon>
    </lineage>
</organism>
<dbReference type="EMBL" id="SUMD01000009">
    <property type="protein sequence ID" value="TJZ76009.1"/>
    <property type="molecule type" value="Genomic_DNA"/>
</dbReference>
<proteinExistence type="predicted"/>
<reference evidence="1 2" key="1">
    <citation type="submission" date="2019-04" db="EMBL/GenBank/DDBJ databases">
        <title>Rhodococcus oryzae sp. nov., a novel actinomycete isolated from rhizosphere soil of rice (Oryza sativa L.).</title>
        <authorList>
            <person name="Li C."/>
        </authorList>
    </citation>
    <scope>NUCLEOTIDE SEQUENCE [LARGE SCALE GENOMIC DNA]</scope>
    <source>
        <strain evidence="1 2">NEAU-CX67</strain>
    </source>
</reference>
<keyword evidence="2" id="KW-1185">Reference proteome</keyword>
<accession>A0ABY2RGF5</accession>
<gene>
    <name evidence="1" type="ORF">FCG67_18495</name>
</gene>
<evidence type="ECO:0000313" key="2">
    <source>
        <dbReference type="Proteomes" id="UP000305109"/>
    </source>
</evidence>
<evidence type="ECO:0000313" key="1">
    <source>
        <dbReference type="EMBL" id="TJZ76009.1"/>
    </source>
</evidence>
<dbReference type="RefSeq" id="WP_136911158.1">
    <property type="nucleotide sequence ID" value="NZ_SUMD01000009.1"/>
</dbReference>
<sequence length="137" mass="14723">MTSPLIAEPRLDHMVTDAVTGQAIRSTEYSGVVWIGGQPPTGGMYLRRTVLASKPRVSSVFLPDSLPYLDAEATVVTHTWVSSGPDAFIVAGQAELAPDPRSAQLRWVQLTVRVAGSVPVGIGYRIVVEAHPDMISR</sequence>
<dbReference type="Proteomes" id="UP000305109">
    <property type="component" value="Unassembled WGS sequence"/>
</dbReference>
<name>A0ABY2RGF5_9NOCA</name>
<protein>
    <recommendedName>
        <fullName evidence="3">Pyridoxamine 5'-phosphate oxidase family protein</fullName>
    </recommendedName>
</protein>